<comment type="caution">
    <text evidence="1">The sequence shown here is derived from an EMBL/GenBank/DDBJ whole genome shotgun (WGS) entry which is preliminary data.</text>
</comment>
<sequence>MSQKIIISHNNSDLYKIATYASNYAKELRTEIAPLINRLSVDYPTEAARYNGLINELVLMTGITASGIKNQI</sequence>
<evidence type="ECO:0000313" key="1">
    <source>
        <dbReference type="EMBL" id="KJF79143.1"/>
    </source>
</evidence>
<dbReference type="EMBL" id="JZSH01000006">
    <property type="protein sequence ID" value="KJF79143.1"/>
    <property type="molecule type" value="Genomic_DNA"/>
</dbReference>
<accession>A0A0D8LEH4</accession>
<reference evidence="1 2" key="1">
    <citation type="submission" date="2015-02" db="EMBL/GenBank/DDBJ databases">
        <title>Whole genome shotgun sequencing of cultured foodborne pathogen.</title>
        <authorList>
            <person name="Timme R."/>
            <person name="Allard M.W."/>
            <person name="Strain E."/>
            <person name="Evans P.S."/>
            <person name="Brown E."/>
        </authorList>
    </citation>
    <scope>NUCLEOTIDE SEQUENCE [LARGE SCALE GENOMIC DNA]</scope>
    <source>
        <strain evidence="1 2">GCSL-TSO-24</strain>
    </source>
</reference>
<gene>
    <name evidence="1" type="ORF">UA45_01400</name>
</gene>
<evidence type="ECO:0000313" key="2">
    <source>
        <dbReference type="Proteomes" id="UP000032582"/>
    </source>
</evidence>
<dbReference type="AlphaFoldDB" id="A0A0D8LEH4"/>
<name>A0A0D8LEH4_MORMO</name>
<proteinExistence type="predicted"/>
<dbReference type="PATRIC" id="fig|582.24.peg.434"/>
<organism evidence="1 2">
    <name type="scientific">Morganella morganii</name>
    <name type="common">Proteus morganii</name>
    <dbReference type="NCBI Taxonomy" id="582"/>
    <lineage>
        <taxon>Bacteria</taxon>
        <taxon>Pseudomonadati</taxon>
        <taxon>Pseudomonadota</taxon>
        <taxon>Gammaproteobacteria</taxon>
        <taxon>Enterobacterales</taxon>
        <taxon>Morganellaceae</taxon>
        <taxon>Morganella</taxon>
    </lineage>
</organism>
<protein>
    <submittedName>
        <fullName evidence="1">Uncharacterized protein</fullName>
    </submittedName>
</protein>
<dbReference type="Proteomes" id="UP000032582">
    <property type="component" value="Unassembled WGS sequence"/>
</dbReference>